<evidence type="ECO:0000313" key="2">
    <source>
        <dbReference type="Proteomes" id="UP001159363"/>
    </source>
</evidence>
<dbReference type="PANTHER" id="PTHR45913">
    <property type="entry name" value="EPM2A-INTERACTING PROTEIN 1"/>
    <property type="match status" value="1"/>
</dbReference>
<name>A0ABQ9HPC3_9NEOP</name>
<organism evidence="1 2">
    <name type="scientific">Dryococelus australis</name>
    <dbReference type="NCBI Taxonomy" id="614101"/>
    <lineage>
        <taxon>Eukaryota</taxon>
        <taxon>Metazoa</taxon>
        <taxon>Ecdysozoa</taxon>
        <taxon>Arthropoda</taxon>
        <taxon>Hexapoda</taxon>
        <taxon>Insecta</taxon>
        <taxon>Pterygota</taxon>
        <taxon>Neoptera</taxon>
        <taxon>Polyneoptera</taxon>
        <taxon>Phasmatodea</taxon>
        <taxon>Verophasmatodea</taxon>
        <taxon>Anareolatae</taxon>
        <taxon>Phasmatidae</taxon>
        <taxon>Eurycanthinae</taxon>
        <taxon>Dryococelus</taxon>
    </lineage>
</organism>
<proteinExistence type="predicted"/>
<keyword evidence="2" id="KW-1185">Reference proteome</keyword>
<evidence type="ECO:0000313" key="1">
    <source>
        <dbReference type="EMBL" id="KAJ8886214.1"/>
    </source>
</evidence>
<gene>
    <name evidence="1" type="ORF">PR048_012423</name>
</gene>
<dbReference type="PANTHER" id="PTHR45913:SF5">
    <property type="entry name" value="GENERAL TRANSCRIPTION FACTOR II-I REPEAT DOMAIN-CONTAINING PROTEIN 2A-LIKE PROTEIN"/>
    <property type="match status" value="1"/>
</dbReference>
<dbReference type="EMBL" id="JARBHB010000004">
    <property type="protein sequence ID" value="KAJ8886214.1"/>
    <property type="molecule type" value="Genomic_DNA"/>
</dbReference>
<accession>A0ABQ9HPC3</accession>
<dbReference type="Proteomes" id="UP001159363">
    <property type="component" value="Chromosome X"/>
</dbReference>
<reference evidence="1 2" key="1">
    <citation type="submission" date="2023-02" db="EMBL/GenBank/DDBJ databases">
        <title>LHISI_Scaffold_Assembly.</title>
        <authorList>
            <person name="Stuart O.P."/>
            <person name="Cleave R."/>
            <person name="Magrath M.J.L."/>
            <person name="Mikheyev A.S."/>
        </authorList>
    </citation>
    <scope>NUCLEOTIDE SEQUENCE [LARGE SCALE GENOMIC DNA]</scope>
    <source>
        <strain evidence="1">Daus_M_001</strain>
        <tissue evidence="1">Leg muscle</tissue>
    </source>
</reference>
<sequence>MQRQRSIFFKATHVQKSCVRASYEVCVIMAKNEMFTSCEIIKQCTIKMAKSFCDDKLAKNLETVSLSHQTVSRRTAEINKQLNAQLIKEIERSKYFSVALDKSTDVTDVSQLLIFVKTVYEQFSIKDELRDLIPLPTSTKGSDTYSALVSVVEKYVDFPNDRA</sequence>
<protein>
    <submittedName>
        <fullName evidence="1">Uncharacterized protein</fullName>
    </submittedName>
</protein>
<comment type="caution">
    <text evidence="1">The sequence shown here is derived from an EMBL/GenBank/DDBJ whole genome shotgun (WGS) entry which is preliminary data.</text>
</comment>